<evidence type="ECO:0000256" key="1">
    <source>
        <dbReference type="SAM" id="MobiDB-lite"/>
    </source>
</evidence>
<proteinExistence type="predicted"/>
<dbReference type="RefSeq" id="XP_019013472.1">
    <property type="nucleotide sequence ID" value="XM_019153311.1"/>
</dbReference>
<feature type="compositionally biased region" description="Polar residues" evidence="1">
    <location>
        <begin position="256"/>
        <end position="272"/>
    </location>
</feature>
<dbReference type="KEGG" id="kpin:30169908"/>
<dbReference type="EMBL" id="KI894008">
    <property type="protein sequence ID" value="OCF52253.1"/>
    <property type="molecule type" value="Genomic_DNA"/>
</dbReference>
<feature type="region of interest" description="Disordered" evidence="1">
    <location>
        <begin position="256"/>
        <end position="320"/>
    </location>
</feature>
<evidence type="ECO:0000313" key="4">
    <source>
        <dbReference type="Proteomes" id="UP000094020"/>
    </source>
</evidence>
<sequence length="320" mass="36010">MAALIAEDFTKLIGLSRHTFEPDIAVNVSGTLTFVEGQVRGVPKTSLEIWRPYSRCKQSWDEVEETNTDSANPIKTRPHYLSCATSDLYKKNQSQWSPQTRAHFKDFLLDVTWQRLQAFRPPKSTKGCDCVTSYHLVSVCNSKMDDRAQNCQPFKFFDAFVMKPSDRDITATIASRGNTVTVTVEWANPTYQQGQVLQEYANTFSTWTTVKESTGGPSTVHGGPFPAQLSHAQSNTNPNLTDNNWWSKFEREYNSRHQSLPAQKQLQDSANPGENDDLSWLNDLPAPEEPALLTNHDSVPPQQLAQQYPPGGSEDYPNGY</sequence>
<organism evidence="2">
    <name type="scientific">Kwoniella pini CBS 10737</name>
    <dbReference type="NCBI Taxonomy" id="1296096"/>
    <lineage>
        <taxon>Eukaryota</taxon>
        <taxon>Fungi</taxon>
        <taxon>Dikarya</taxon>
        <taxon>Basidiomycota</taxon>
        <taxon>Agaricomycotina</taxon>
        <taxon>Tremellomycetes</taxon>
        <taxon>Tremellales</taxon>
        <taxon>Cryptococcaceae</taxon>
        <taxon>Kwoniella</taxon>
    </lineage>
</organism>
<name>A0A1B9I9R3_9TREE</name>
<reference evidence="3" key="2">
    <citation type="submission" date="2013-07" db="EMBL/GenBank/DDBJ databases">
        <authorList>
            <consortium name="The Broad Institute Genome Sequencing Platform"/>
            <person name="Cuomo C."/>
            <person name="Litvintseva A."/>
            <person name="Chen Y."/>
            <person name="Heitman J."/>
            <person name="Sun S."/>
            <person name="Springer D."/>
            <person name="Dromer F."/>
            <person name="Young S.K."/>
            <person name="Zeng Q."/>
            <person name="Gargeya S."/>
            <person name="Fitzgerald M."/>
            <person name="Abouelleil A."/>
            <person name="Alvarado L."/>
            <person name="Berlin A.M."/>
            <person name="Chapman S.B."/>
            <person name="Dewar J."/>
            <person name="Goldberg J."/>
            <person name="Griggs A."/>
            <person name="Gujja S."/>
            <person name="Hansen M."/>
            <person name="Howarth C."/>
            <person name="Imamovic A."/>
            <person name="Larimer J."/>
            <person name="McCowan C."/>
            <person name="Murphy C."/>
            <person name="Pearson M."/>
            <person name="Priest M."/>
            <person name="Roberts A."/>
            <person name="Saif S."/>
            <person name="Shea T."/>
            <person name="Sykes S."/>
            <person name="Wortman J."/>
            <person name="Nusbaum C."/>
            <person name="Birren B."/>
        </authorList>
    </citation>
    <scope>NUCLEOTIDE SEQUENCE</scope>
    <source>
        <strain evidence="3">CBS 10737</strain>
    </source>
</reference>
<feature type="compositionally biased region" description="Polar residues" evidence="1">
    <location>
        <begin position="295"/>
        <end position="306"/>
    </location>
</feature>
<keyword evidence="4" id="KW-1185">Reference proteome</keyword>
<reference evidence="2" key="3">
    <citation type="submission" date="2016-07" db="EMBL/GenBank/DDBJ databases">
        <title>Evolution of pathogenesis and genome organization in the Tremellales.</title>
        <authorList>
            <person name="Cuomo C."/>
            <person name="Litvintseva A."/>
            <person name="Heitman J."/>
            <person name="Chen Y."/>
            <person name="Sun S."/>
            <person name="Springer D."/>
            <person name="Dromer F."/>
            <person name="Young S."/>
            <person name="Zeng Q."/>
            <person name="Chapman S."/>
            <person name="Gujja S."/>
            <person name="Saif S."/>
            <person name="Birren B."/>
        </authorList>
    </citation>
    <scope>NUCLEOTIDE SEQUENCE</scope>
    <source>
        <strain evidence="2">CBS 10737</strain>
    </source>
</reference>
<reference evidence="2" key="1">
    <citation type="submission" date="2013-07" db="EMBL/GenBank/DDBJ databases">
        <title>The Genome Sequence of Cryptococcus pinus CBS10737.</title>
        <authorList>
            <consortium name="The Broad Institute Genome Sequencing Platform"/>
            <person name="Cuomo C."/>
            <person name="Litvintseva A."/>
            <person name="Chen Y."/>
            <person name="Heitman J."/>
            <person name="Sun S."/>
            <person name="Springer D."/>
            <person name="Dromer F."/>
            <person name="Young S.K."/>
            <person name="Zeng Q."/>
            <person name="Gargeya S."/>
            <person name="Fitzgerald M."/>
            <person name="Abouelleil A."/>
            <person name="Alvarado L."/>
            <person name="Berlin A.M."/>
            <person name="Chapman S.B."/>
            <person name="Dewar J."/>
            <person name="Goldberg J."/>
            <person name="Griggs A."/>
            <person name="Gujja S."/>
            <person name="Hansen M."/>
            <person name="Howarth C."/>
            <person name="Imamovic A."/>
            <person name="Larimer J."/>
            <person name="McCowan C."/>
            <person name="Murphy C."/>
            <person name="Pearson M."/>
            <person name="Priest M."/>
            <person name="Roberts A."/>
            <person name="Saif S."/>
            <person name="Shea T."/>
            <person name="Sykes S."/>
            <person name="Wortman J."/>
            <person name="Nusbaum C."/>
            <person name="Birren B."/>
        </authorList>
    </citation>
    <scope>NUCLEOTIDE SEQUENCE [LARGE SCALE GENOMIC DNA]</scope>
    <source>
        <strain evidence="2">CBS 10737</strain>
    </source>
</reference>
<dbReference type="GeneID" id="30169908"/>
<protein>
    <submittedName>
        <fullName evidence="2">Uncharacterized protein</fullName>
    </submittedName>
</protein>
<dbReference type="Proteomes" id="UP000094020">
    <property type="component" value="Chromosome 4"/>
</dbReference>
<feature type="compositionally biased region" description="Polar residues" evidence="1">
    <location>
        <begin position="230"/>
        <end position="243"/>
    </location>
</feature>
<reference evidence="3" key="4">
    <citation type="submission" date="2024-02" db="EMBL/GenBank/DDBJ databases">
        <title>Comparative genomics of Cryptococcus and Kwoniella reveals pathogenesis evolution and contrasting modes of karyotype evolution via chromosome fusion or intercentromeric recombination.</title>
        <authorList>
            <person name="Coelho M.A."/>
            <person name="David-Palma M."/>
            <person name="Shea T."/>
            <person name="Bowers K."/>
            <person name="McGinley-Smith S."/>
            <person name="Mohammad A.W."/>
            <person name="Gnirke A."/>
            <person name="Yurkov A.M."/>
            <person name="Nowrousian M."/>
            <person name="Sun S."/>
            <person name="Cuomo C.A."/>
            <person name="Heitman J."/>
        </authorList>
    </citation>
    <scope>NUCLEOTIDE SEQUENCE</scope>
    <source>
        <strain evidence="3">CBS 10737</strain>
    </source>
</reference>
<dbReference type="AlphaFoldDB" id="A0A1B9I9R3"/>
<dbReference type="EMBL" id="CP144522">
    <property type="protein sequence ID" value="WWC69516.1"/>
    <property type="molecule type" value="Genomic_DNA"/>
</dbReference>
<gene>
    <name evidence="2" type="ORF">I206_01539</name>
    <name evidence="3" type="ORF">I206_103458</name>
</gene>
<accession>A0A1B9I9R3</accession>
<evidence type="ECO:0000313" key="3">
    <source>
        <dbReference type="EMBL" id="WWC69516.1"/>
    </source>
</evidence>
<evidence type="ECO:0000313" key="2">
    <source>
        <dbReference type="EMBL" id="OCF52253.1"/>
    </source>
</evidence>
<feature type="region of interest" description="Disordered" evidence="1">
    <location>
        <begin position="212"/>
        <end position="243"/>
    </location>
</feature>